<gene>
    <name evidence="1" type="ORF">I5282_15720</name>
</gene>
<protein>
    <recommendedName>
        <fullName evidence="3">DUF1579 domain-containing protein</fullName>
    </recommendedName>
</protein>
<proteinExistence type="predicted"/>
<accession>A0ABS1WF77</accession>
<dbReference type="RefSeq" id="WP_203108522.1">
    <property type="nucleotide sequence ID" value="NZ_JADOBG010000007.1"/>
</dbReference>
<name>A0ABS1WF77_9GAMM</name>
<dbReference type="Proteomes" id="UP000809910">
    <property type="component" value="Unassembled WGS sequence"/>
</dbReference>
<reference evidence="1 2" key="1">
    <citation type="submission" date="2020-12" db="EMBL/GenBank/DDBJ databases">
        <title>WGS of Legionella: environmental sample.</title>
        <authorList>
            <person name="Cristino S."/>
            <person name="Girolamini L."/>
            <person name="Salaris S."/>
            <person name="Pascale M.R."/>
            <person name="Mazzotta M."/>
            <person name="Orsini M."/>
            <person name="Grottola A."/>
        </authorList>
    </citation>
    <scope>NUCLEOTIDE SEQUENCE [LARGE SCALE GENOMIC DNA]</scope>
    <source>
        <strain evidence="1 2">30cs62</strain>
    </source>
</reference>
<sequence>MIRYFISVTIMIGLMNAVWALPWLPQGNKILKSPSQNSSASQDHQLNFSGVWIGECDNNPAVDIAIKHDENQLKISYGFMEEHYVLGEVKSNASFNVNASEHSTTTVRWSTDYSALIFINTDFFVNPESALNVFFSKVSMTLKDHQLFIKGQYYHTDGTNDDMNQEIISCVYHQK</sequence>
<evidence type="ECO:0000313" key="2">
    <source>
        <dbReference type="Proteomes" id="UP000809910"/>
    </source>
</evidence>
<organism evidence="1 2">
    <name type="scientific">Legionella bononiensis</name>
    <dbReference type="NCBI Taxonomy" id="2793102"/>
    <lineage>
        <taxon>Bacteria</taxon>
        <taxon>Pseudomonadati</taxon>
        <taxon>Pseudomonadota</taxon>
        <taxon>Gammaproteobacteria</taxon>
        <taxon>Legionellales</taxon>
        <taxon>Legionellaceae</taxon>
        <taxon>Legionella</taxon>
    </lineage>
</organism>
<comment type="caution">
    <text evidence="1">The sequence shown here is derived from an EMBL/GenBank/DDBJ whole genome shotgun (WGS) entry which is preliminary data.</text>
</comment>
<evidence type="ECO:0008006" key="3">
    <source>
        <dbReference type="Google" id="ProtNLM"/>
    </source>
</evidence>
<evidence type="ECO:0000313" key="1">
    <source>
        <dbReference type="EMBL" id="MBL7528009.1"/>
    </source>
</evidence>
<keyword evidence="2" id="KW-1185">Reference proteome</keyword>
<dbReference type="EMBL" id="JADWVN010000028">
    <property type="protein sequence ID" value="MBL7528009.1"/>
    <property type="molecule type" value="Genomic_DNA"/>
</dbReference>